<evidence type="ECO:0000256" key="6">
    <source>
        <dbReference type="SAM" id="MobiDB-lite"/>
    </source>
</evidence>
<feature type="region of interest" description="Disordered" evidence="6">
    <location>
        <begin position="1"/>
        <end position="47"/>
    </location>
</feature>
<keyword evidence="3" id="KW-0456">Lyase</keyword>
<name>A0ABR1Y2I2_9PEZI</name>
<dbReference type="PANTHER" id="PTHR13522">
    <property type="entry name" value="U6 SNRNA PHOSPHODIESTERASE 1"/>
    <property type="match status" value="1"/>
</dbReference>
<sequence length="341" mass="37403">MAMALVAYSDSESDSDRATSRPPVKRLRHHPPVSSPDVPHQSLPPLPAAFHDLYATSTRSATHDDPTLHAGRKRAIPHMDGHWPSHLYLEWHPNSSESSTLETLLQRVQAATSNSYRTASTTLPKQHIHTLLLTPLSTRAPLHISLSRTLPLPTDQRQPFLVALTSRIRTSGARPFDAAFSGLKWVPNYDRSRWFLVIGVQRPGGDALNKLLLSSNQTAKAFGYPELYNQTAKGGDGVDMSGVWGSAADAVQGTDGKSQKIDFVAAKDDRSQAFHISLAWSLEAPPDELADISAVQEVKQWLDQEVSKMAIHFDIVKAKVGNSIHSIGLSPKRQEEKGILG</sequence>
<evidence type="ECO:0000256" key="1">
    <source>
        <dbReference type="ARBA" id="ARBA00022722"/>
    </source>
</evidence>
<dbReference type="Pfam" id="PF09749">
    <property type="entry name" value="HVSL"/>
    <property type="match status" value="1"/>
</dbReference>
<keyword evidence="2 5" id="KW-0378">Hydrolase</keyword>
<comment type="subcellular location">
    <subcellularLocation>
        <location evidence="5">Nucleus</location>
    </subcellularLocation>
</comment>
<evidence type="ECO:0000256" key="4">
    <source>
        <dbReference type="ARBA" id="ARBA00023242"/>
    </source>
</evidence>
<dbReference type="PANTHER" id="PTHR13522:SF3">
    <property type="entry name" value="U6 SNRNA PHOSPHODIESTERASE 1"/>
    <property type="match status" value="1"/>
</dbReference>
<keyword evidence="8" id="KW-1185">Reference proteome</keyword>
<feature type="active site" description="Proton donor/acceptor" evidence="5">
    <location>
        <position position="143"/>
    </location>
</feature>
<feature type="active site" description="Proton donor/acceptor" evidence="5">
    <location>
        <position position="275"/>
    </location>
</feature>
<evidence type="ECO:0000256" key="3">
    <source>
        <dbReference type="ARBA" id="ARBA00023239"/>
    </source>
</evidence>
<keyword evidence="1 5" id="KW-0540">Nuclease</keyword>
<dbReference type="Gene3D" id="3.90.1140.10">
    <property type="entry name" value="Cyclic phosphodiesterase"/>
    <property type="match status" value="1"/>
</dbReference>
<comment type="caution">
    <text evidence="7">The sequence shown here is derived from an EMBL/GenBank/DDBJ whole genome shotgun (WGS) entry which is preliminary data.</text>
</comment>
<evidence type="ECO:0000256" key="2">
    <source>
        <dbReference type="ARBA" id="ARBA00022801"/>
    </source>
</evidence>
<proteinExistence type="inferred from homology"/>
<reference evidence="7 8" key="1">
    <citation type="journal article" date="2022" name="G3 (Bethesda)">
        <title>Enemy or ally: a genomic approach to elucidate the lifestyle of Phyllosticta citrichinaensis.</title>
        <authorList>
            <person name="Buijs V.A."/>
            <person name="Groenewald J.Z."/>
            <person name="Haridas S."/>
            <person name="LaButti K.M."/>
            <person name="Lipzen A."/>
            <person name="Martin F.M."/>
            <person name="Barry K."/>
            <person name="Grigoriev I.V."/>
            <person name="Crous P.W."/>
            <person name="Seidl M.F."/>
        </authorList>
    </citation>
    <scope>NUCLEOTIDE SEQUENCE [LARGE SCALE GENOMIC DNA]</scope>
    <source>
        <strain evidence="7 8">CBS 129764</strain>
    </source>
</reference>
<protein>
    <recommendedName>
        <fullName evidence="5">U6 snRNA phosphodiesterase</fullName>
        <ecNumber evidence="5">3.1.4.-</ecNumber>
    </recommendedName>
</protein>
<dbReference type="InterPro" id="IPR027521">
    <property type="entry name" value="Usb1"/>
</dbReference>
<comment type="similarity">
    <text evidence="5">Belongs to the 2H phosphoesterase superfamily. USB1 family.</text>
</comment>
<dbReference type="EC" id="3.1.4.-" evidence="5"/>
<keyword evidence="4 5" id="KW-0539">Nucleus</keyword>
<evidence type="ECO:0000313" key="8">
    <source>
        <dbReference type="Proteomes" id="UP001456524"/>
    </source>
</evidence>
<evidence type="ECO:0000313" key="7">
    <source>
        <dbReference type="EMBL" id="KAK8175366.1"/>
    </source>
</evidence>
<organism evidence="7 8">
    <name type="scientific">Phyllosticta citrichinensis</name>
    <dbReference type="NCBI Taxonomy" id="1130410"/>
    <lineage>
        <taxon>Eukaryota</taxon>
        <taxon>Fungi</taxon>
        <taxon>Dikarya</taxon>
        <taxon>Ascomycota</taxon>
        <taxon>Pezizomycotina</taxon>
        <taxon>Dothideomycetes</taxon>
        <taxon>Dothideomycetes incertae sedis</taxon>
        <taxon>Botryosphaeriales</taxon>
        <taxon>Phyllostictaceae</taxon>
        <taxon>Phyllosticta</taxon>
    </lineage>
</organism>
<accession>A0ABR1Y2I2</accession>
<dbReference type="Proteomes" id="UP001456524">
    <property type="component" value="Unassembled WGS sequence"/>
</dbReference>
<evidence type="ECO:0000256" key="5">
    <source>
        <dbReference type="HAMAP-Rule" id="MF_03040"/>
    </source>
</evidence>
<gene>
    <name evidence="5" type="primary">USB1</name>
    <name evidence="7" type="ORF">IWX90DRAFT_483439</name>
</gene>
<dbReference type="HAMAP" id="MF_03040">
    <property type="entry name" value="USB1"/>
    <property type="match status" value="1"/>
</dbReference>
<dbReference type="EMBL" id="JBBWUH010000002">
    <property type="protein sequence ID" value="KAK8175366.1"/>
    <property type="molecule type" value="Genomic_DNA"/>
</dbReference>
<comment type="function">
    <text evidence="5">Phosphodiesterase responsible for the U6 snRNA 3' end processing. Acts as an exoribonuclease (RNase) responsible for trimming the poly(U) tract of the last nucleotides in the pre-U6 snRNA molecule, leading to the formation of mature U6 snRNA.</text>
</comment>